<protein>
    <submittedName>
        <fullName evidence="1">Uncharacterized protein</fullName>
    </submittedName>
</protein>
<comment type="caution">
    <text evidence="1">The sequence shown here is derived from an EMBL/GenBank/DDBJ whole genome shotgun (WGS) entry which is preliminary data.</text>
</comment>
<gene>
    <name evidence="1" type="ORF">ACFPTO_24040</name>
</gene>
<dbReference type="RefSeq" id="WP_377715410.1">
    <property type="nucleotide sequence ID" value="NZ_JBHSMP010000041.1"/>
</dbReference>
<name>A0ABW0JFT6_9BURK</name>
<dbReference type="EMBL" id="JBHSMP010000041">
    <property type="protein sequence ID" value="MFC5431838.1"/>
    <property type="molecule type" value="Genomic_DNA"/>
</dbReference>
<keyword evidence="2" id="KW-1185">Reference proteome</keyword>
<proteinExistence type="predicted"/>
<reference evidence="2" key="1">
    <citation type="journal article" date="2019" name="Int. J. Syst. Evol. Microbiol.">
        <title>The Global Catalogue of Microorganisms (GCM) 10K type strain sequencing project: providing services to taxonomists for standard genome sequencing and annotation.</title>
        <authorList>
            <consortium name="The Broad Institute Genomics Platform"/>
            <consortium name="The Broad Institute Genome Sequencing Center for Infectious Disease"/>
            <person name="Wu L."/>
            <person name="Ma J."/>
        </authorList>
    </citation>
    <scope>NUCLEOTIDE SEQUENCE [LARGE SCALE GENOMIC DNA]</scope>
    <source>
        <strain evidence="2">CCUG 56042</strain>
    </source>
</reference>
<accession>A0ABW0JFT6</accession>
<evidence type="ECO:0000313" key="2">
    <source>
        <dbReference type="Proteomes" id="UP001596103"/>
    </source>
</evidence>
<evidence type="ECO:0000313" key="1">
    <source>
        <dbReference type="EMBL" id="MFC5431838.1"/>
    </source>
</evidence>
<sequence>MEFQPHFEAPRNRFLDKPKINPSPQHVLVIRGRKAADLGLWFGVAYGTTNQTCQSQTMAGRIFGAPEVAQFIVDWVRVPNEDRDFSVRFFLDRYEPGNCLWQPFATYIAKFVPSEEPGPGAYSGFTGIRADGQREVTIDWTCQRKADRGPGAKEFKYLLCLPRHRTPLNSDNVSTDGGVINFDVDLAP</sequence>
<dbReference type="Proteomes" id="UP001596103">
    <property type="component" value="Unassembled WGS sequence"/>
</dbReference>
<organism evidence="1 2">
    <name type="scientific">Paraburkholderia denitrificans</name>
    <dbReference type="NCBI Taxonomy" id="694025"/>
    <lineage>
        <taxon>Bacteria</taxon>
        <taxon>Pseudomonadati</taxon>
        <taxon>Pseudomonadota</taxon>
        <taxon>Betaproteobacteria</taxon>
        <taxon>Burkholderiales</taxon>
        <taxon>Burkholderiaceae</taxon>
        <taxon>Paraburkholderia</taxon>
    </lineage>
</organism>